<feature type="domain" description="Helix-turn-helix" evidence="1">
    <location>
        <begin position="13"/>
        <end position="63"/>
    </location>
</feature>
<protein>
    <recommendedName>
        <fullName evidence="1">Helix-turn-helix domain-containing protein</fullName>
    </recommendedName>
</protein>
<dbReference type="EMBL" id="CP128986">
    <property type="protein sequence ID" value="WOC12569.1"/>
    <property type="molecule type" value="Genomic_DNA"/>
</dbReference>
<dbReference type="RefSeq" id="WP_420041795.1">
    <property type="nucleotide sequence ID" value="NZ_CP128986.1"/>
</dbReference>
<accession>A0AA97CUC7</accession>
<name>A0AA97CUC7_9ACTN</name>
<evidence type="ECO:0000259" key="1">
    <source>
        <dbReference type="Pfam" id="PF12728"/>
    </source>
</evidence>
<gene>
    <name evidence="2" type="ORF">MP11Mi_16590</name>
</gene>
<dbReference type="AlphaFoldDB" id="A0AA97CUC7"/>
<organism evidence="2">
    <name type="scientific">Gordonia sp. MP11Mi</name>
    <dbReference type="NCBI Taxonomy" id="3022769"/>
    <lineage>
        <taxon>Bacteria</taxon>
        <taxon>Bacillati</taxon>
        <taxon>Actinomycetota</taxon>
        <taxon>Actinomycetes</taxon>
        <taxon>Mycobacteriales</taxon>
        <taxon>Gordoniaceae</taxon>
        <taxon>Gordonia</taxon>
    </lineage>
</organism>
<reference evidence="2" key="1">
    <citation type="submission" date="2023-06" db="EMBL/GenBank/DDBJ databases">
        <title>Gordonia sp. nov. and Pseudochrobactrum sp. nov., two species isolated from the burying beetle Nicrophorus vespilloides.</title>
        <authorList>
            <person name="Poehlein A."/>
            <person name="Guzman J."/>
            <person name="Daniel R."/>
            <person name="Vilcinskas A."/>
        </authorList>
    </citation>
    <scope>NUCLEOTIDE SEQUENCE</scope>
    <source>
        <strain evidence="2">MP11Mi</strain>
    </source>
</reference>
<dbReference type="InterPro" id="IPR041657">
    <property type="entry name" value="HTH_17"/>
</dbReference>
<evidence type="ECO:0000313" key="2">
    <source>
        <dbReference type="EMBL" id="WOC12569.1"/>
    </source>
</evidence>
<sequence length="73" mass="8363">MTEQQKQAYQDVLTTKQVCASWPFLNENTMRYLRHAGTGPASFVVNKRVLYRRSEVERWLSEQEAATTRGGAA</sequence>
<proteinExistence type="predicted"/>
<dbReference type="Pfam" id="PF12728">
    <property type="entry name" value="HTH_17"/>
    <property type="match status" value="1"/>
</dbReference>